<evidence type="ECO:0000313" key="4">
    <source>
        <dbReference type="Proteomes" id="UP001530293"/>
    </source>
</evidence>
<reference evidence="3 4" key="1">
    <citation type="submission" date="2024-10" db="EMBL/GenBank/DDBJ databases">
        <title>Updated reference genomes for cyclostephanoid diatoms.</title>
        <authorList>
            <person name="Roberts W.R."/>
            <person name="Alverson A.J."/>
        </authorList>
    </citation>
    <scope>NUCLEOTIDE SEQUENCE [LARGE SCALE GENOMIC DNA]</scope>
    <source>
        <strain evidence="3 4">AJA232-27</strain>
    </source>
</reference>
<evidence type="ECO:0008006" key="5">
    <source>
        <dbReference type="Google" id="ProtNLM"/>
    </source>
</evidence>
<organism evidence="3 4">
    <name type="scientific">Discostella pseudostelligera</name>
    <dbReference type="NCBI Taxonomy" id="259834"/>
    <lineage>
        <taxon>Eukaryota</taxon>
        <taxon>Sar</taxon>
        <taxon>Stramenopiles</taxon>
        <taxon>Ochrophyta</taxon>
        <taxon>Bacillariophyta</taxon>
        <taxon>Coscinodiscophyceae</taxon>
        <taxon>Thalassiosirophycidae</taxon>
        <taxon>Stephanodiscales</taxon>
        <taxon>Stephanodiscaceae</taxon>
        <taxon>Discostella</taxon>
    </lineage>
</organism>
<evidence type="ECO:0000256" key="2">
    <source>
        <dbReference type="SAM" id="MobiDB-lite"/>
    </source>
</evidence>
<proteinExistence type="predicted"/>
<dbReference type="PANTHER" id="PTHR20913:SF7">
    <property type="entry name" value="RE60063P"/>
    <property type="match status" value="1"/>
</dbReference>
<evidence type="ECO:0000256" key="1">
    <source>
        <dbReference type="ARBA" id="ARBA00022468"/>
    </source>
</evidence>
<dbReference type="Proteomes" id="UP001530293">
    <property type="component" value="Unassembled WGS sequence"/>
</dbReference>
<evidence type="ECO:0000313" key="3">
    <source>
        <dbReference type="EMBL" id="KAL3756169.1"/>
    </source>
</evidence>
<sequence>MVVMGDGRVILTPISHEGFWRQSQNSTLEMGQIQIWARHTLRPPSRWNQYHLNLGRSHFRAKADDVHKVFVALQIEKTSPSPTPITISILYYYSLILLNRVLNIDHCILVADDEDEELEIINPEGTLLERRMMGKGTEIARCLGYRHSSDDGAADADDQDLLSVTNDSVNVSNNYVDMWHLRTLAIEPGGLLDIHGRKLGWIKLAGIDDLIFMGGDMKTQKHANASKNTSCGAIVADDELYTYEQIQAYFEREMEVSKWHIQRERRRLRSGKKSSSDGLALSRSSSVNDLSSIASHDVSESSTPLTANLYTRSSGTPKSVTFLGHDGIHGASSNAVSSFNAFPMKSYKEKSSITTAPLSITISCPSLTEAATFDNDDNESSSPSSINLSSTPPTLLPATNPPQCQPSSGHFHWNHHPKSSYLQYSQRYQLRNNHKQISTAGMRTNHKKDRRPQERKLLVQIASSTVNLLRCRQGHAKWQLDDDKSNEFRYYSGIQDLIAVLLIHLESPSLTSLLLKQIWESHFRMYIRRPPPPIVASDEECFARFIDCMEASDEDMQMRNVVSNYLPLLRVLDKELHDSICRMDMGKWVVGEEIHKWISSWFCCHDTLPLHVISRLVDFFLASHPWMPLYISLAVLCHPIHRHKFIDLSQSLDSSHETLAIMVENLFSNLAHDISSSLGWKFGSSSNGGTDDGSVDDFDATDTNLISCDNDEFLSFFIEEVILMAISFTKQVPPSTVHQSSVGMPWTTRPIAPTDYKLVQRKVAKSRIGIIDRFVPSRKVDTKYQIALDASGLSNKQLLKGRTRMATRALILGVTLFFITQLLQLKQPLDIGKIGLNSLMVPSKHPILLRAVHDVPIIENVLASIVSVANLGDIASDPTVNPKVEENEQSKVTTLPVLSPVTNVGNIPPTARKPIVSAISNVGSIPPTASKPIIKGIVRIPDPSYKIHLPAGFQRTADTRGGVRLPPSVIECSSSQQPSQKHEEYQLLLENDTLKQPWKQQPADWVQKSVKKCSAKSREVISGIKKKAFQSLLTFREEYIALVENDNFFL</sequence>
<dbReference type="Gene3D" id="1.10.472.80">
    <property type="entry name" value="Ypt/Rab-GAP domain of gyp1p, domain 3"/>
    <property type="match status" value="1"/>
</dbReference>
<name>A0ABD3LWP6_9STRA</name>
<dbReference type="PANTHER" id="PTHR20913">
    <property type="entry name" value="TBC1 DOMAIN FAMILY MEMBER 20/GTPASE"/>
    <property type="match status" value="1"/>
</dbReference>
<gene>
    <name evidence="3" type="ORF">ACHAWU_007120</name>
</gene>
<dbReference type="EMBL" id="JALLBG020000312">
    <property type="protein sequence ID" value="KAL3756169.1"/>
    <property type="molecule type" value="Genomic_DNA"/>
</dbReference>
<keyword evidence="4" id="KW-1185">Reference proteome</keyword>
<protein>
    <recommendedName>
        <fullName evidence="5">Rab-GAP TBC domain-containing protein</fullName>
    </recommendedName>
</protein>
<dbReference type="AlphaFoldDB" id="A0ABD3LWP6"/>
<dbReference type="InterPro" id="IPR045913">
    <property type="entry name" value="TBC20/Gyp8-like"/>
</dbReference>
<feature type="compositionally biased region" description="Low complexity" evidence="2">
    <location>
        <begin position="380"/>
        <end position="398"/>
    </location>
</feature>
<feature type="region of interest" description="Disordered" evidence="2">
    <location>
        <begin position="371"/>
        <end position="405"/>
    </location>
</feature>
<accession>A0ABD3LWP6</accession>
<dbReference type="GO" id="GO:0005096">
    <property type="term" value="F:GTPase activator activity"/>
    <property type="evidence" value="ECO:0007669"/>
    <property type="project" value="UniProtKB-KW"/>
</dbReference>
<keyword evidence="1" id="KW-0343">GTPase activation</keyword>
<comment type="caution">
    <text evidence="3">The sequence shown here is derived from an EMBL/GenBank/DDBJ whole genome shotgun (WGS) entry which is preliminary data.</text>
</comment>